<gene>
    <name evidence="1" type="ORF">HMPREF1051_0626</name>
</gene>
<comment type="caution">
    <text evidence="1">The sequence shown here is derived from an EMBL/GenBank/DDBJ whole genome shotgun (WGS) entry which is preliminary data.</text>
</comment>
<organism evidence="1 2">
    <name type="scientific">Neisseria sicca VK64</name>
    <dbReference type="NCBI Taxonomy" id="1095748"/>
    <lineage>
        <taxon>Bacteria</taxon>
        <taxon>Pseudomonadati</taxon>
        <taxon>Pseudomonadota</taxon>
        <taxon>Betaproteobacteria</taxon>
        <taxon>Neisseriales</taxon>
        <taxon>Neisseriaceae</taxon>
        <taxon>Neisseria</taxon>
    </lineage>
</organism>
<dbReference type="Proteomes" id="UP000004473">
    <property type="component" value="Unassembled WGS sequence"/>
</dbReference>
<protein>
    <submittedName>
        <fullName evidence="1">Uncharacterized protein</fullName>
    </submittedName>
</protein>
<name>I2NRL3_NEISI</name>
<dbReference type="AlphaFoldDB" id="I2NRL3"/>
<dbReference type="EMBL" id="AJMT01000108">
    <property type="protein sequence ID" value="EIG28474.1"/>
    <property type="molecule type" value="Genomic_DNA"/>
</dbReference>
<reference evidence="1 2" key="1">
    <citation type="submission" date="2012-04" db="EMBL/GenBank/DDBJ databases">
        <authorList>
            <person name="Harkins D.M."/>
            <person name="Madupu R."/>
            <person name="Durkin A.S."/>
            <person name="Torralba M."/>
            <person name="Methe B."/>
            <person name="Sutton G.G."/>
            <person name="Nelson K.E."/>
        </authorList>
    </citation>
    <scope>NUCLEOTIDE SEQUENCE [LARGE SCALE GENOMIC DNA]</scope>
    <source>
        <strain evidence="1 2">VK64</strain>
    </source>
</reference>
<accession>I2NRL3</accession>
<evidence type="ECO:0000313" key="1">
    <source>
        <dbReference type="EMBL" id="EIG28474.1"/>
    </source>
</evidence>
<sequence>MRMFMDGVLVSIMKGRLKSGLYFQTALFHTAATSSISG</sequence>
<proteinExistence type="predicted"/>
<evidence type="ECO:0000313" key="2">
    <source>
        <dbReference type="Proteomes" id="UP000004473"/>
    </source>
</evidence>